<dbReference type="SUPFAM" id="SSF52833">
    <property type="entry name" value="Thioredoxin-like"/>
    <property type="match status" value="1"/>
</dbReference>
<dbReference type="InterPro" id="IPR032801">
    <property type="entry name" value="PXL2A/B/C"/>
</dbReference>
<keyword evidence="2" id="KW-1185">Reference proteome</keyword>
<dbReference type="AlphaFoldDB" id="A0A9Q1FCV9"/>
<gene>
    <name evidence="1" type="ORF">SKAU_G00186680</name>
</gene>
<dbReference type="OrthoDB" id="40334at2759"/>
<reference evidence="1" key="1">
    <citation type="journal article" date="2023" name="Science">
        <title>Genome structures resolve the early diversification of teleost fishes.</title>
        <authorList>
            <person name="Parey E."/>
            <person name="Louis A."/>
            <person name="Montfort J."/>
            <person name="Bouchez O."/>
            <person name="Roques C."/>
            <person name="Iampietro C."/>
            <person name="Lluch J."/>
            <person name="Castinel A."/>
            <person name="Donnadieu C."/>
            <person name="Desvignes T."/>
            <person name="Floi Bucao C."/>
            <person name="Jouanno E."/>
            <person name="Wen M."/>
            <person name="Mejri S."/>
            <person name="Dirks R."/>
            <person name="Jansen H."/>
            <person name="Henkel C."/>
            <person name="Chen W.J."/>
            <person name="Zahm M."/>
            <person name="Cabau C."/>
            <person name="Klopp C."/>
            <person name="Thompson A.W."/>
            <person name="Robinson-Rechavi M."/>
            <person name="Braasch I."/>
            <person name="Lecointre G."/>
            <person name="Bobe J."/>
            <person name="Postlethwait J.H."/>
            <person name="Berthelot C."/>
            <person name="Roest Crollius H."/>
            <person name="Guiguen Y."/>
        </authorList>
    </citation>
    <scope>NUCLEOTIDE SEQUENCE</scope>
    <source>
        <strain evidence="1">WJC10195</strain>
    </source>
</reference>
<accession>A0A9Q1FCV9</accession>
<protein>
    <submittedName>
        <fullName evidence="1">Uncharacterized protein</fullName>
    </submittedName>
</protein>
<dbReference type="Proteomes" id="UP001152622">
    <property type="component" value="Chromosome 6"/>
</dbReference>
<proteinExistence type="predicted"/>
<dbReference type="EMBL" id="JAINUF010000006">
    <property type="protein sequence ID" value="KAJ8355874.1"/>
    <property type="molecule type" value="Genomic_DNA"/>
</dbReference>
<name>A0A9Q1FCV9_SYNKA</name>
<dbReference type="InterPro" id="IPR036249">
    <property type="entry name" value="Thioredoxin-like_sf"/>
</dbReference>
<dbReference type="Pfam" id="PF13911">
    <property type="entry name" value="AhpC-TSA_2"/>
    <property type="match status" value="1"/>
</dbReference>
<evidence type="ECO:0000313" key="1">
    <source>
        <dbReference type="EMBL" id="KAJ8355874.1"/>
    </source>
</evidence>
<dbReference type="Gene3D" id="3.40.30.10">
    <property type="entry name" value="Glutaredoxin"/>
    <property type="match status" value="1"/>
</dbReference>
<comment type="caution">
    <text evidence="1">The sequence shown here is derived from an EMBL/GenBank/DDBJ whole genome shotgun (WGS) entry which is preliminary data.</text>
</comment>
<organism evidence="1 2">
    <name type="scientific">Synaphobranchus kaupii</name>
    <name type="common">Kaup's arrowtooth eel</name>
    <dbReference type="NCBI Taxonomy" id="118154"/>
    <lineage>
        <taxon>Eukaryota</taxon>
        <taxon>Metazoa</taxon>
        <taxon>Chordata</taxon>
        <taxon>Craniata</taxon>
        <taxon>Vertebrata</taxon>
        <taxon>Euteleostomi</taxon>
        <taxon>Actinopterygii</taxon>
        <taxon>Neopterygii</taxon>
        <taxon>Teleostei</taxon>
        <taxon>Anguilliformes</taxon>
        <taxon>Synaphobranchidae</taxon>
        <taxon>Synaphobranchus</taxon>
    </lineage>
</organism>
<evidence type="ECO:0000313" key="2">
    <source>
        <dbReference type="Proteomes" id="UP001152622"/>
    </source>
</evidence>
<sequence>MADEVKPKKDILINALSDFVSVGRSILKKADNECSKGHPQEIASVFGLAAAAASFFTSLSVKKRSEAEELWKTAYHHAEVRDCVEDLLQLEVDWDTFLQRQDVEQQMSDRLMGQRPKAESLTGEMVLTNARTRGVVNLSQYLGKGESLLLANQGLLDAQSVRVLVISFGCQEGAEYWLEDTGCKYDMLLDPQKNMYTAFGLGRSHAKVFKFNNMLEFGEYSFLNRTFPQAPRHFITDIYQMGGDFVLDEGGRVIYSHPSQGPMDRPAAAEILAGAAEGRRPSDA</sequence>